<dbReference type="EMBL" id="RCNU01000001">
    <property type="protein sequence ID" value="RWR00391.1"/>
    <property type="molecule type" value="Genomic_DNA"/>
</dbReference>
<organism evidence="2 3">
    <name type="scientific">Byssochlamys spectabilis</name>
    <name type="common">Paecilomyces variotii</name>
    <dbReference type="NCBI Taxonomy" id="264951"/>
    <lineage>
        <taxon>Eukaryota</taxon>
        <taxon>Fungi</taxon>
        <taxon>Dikarya</taxon>
        <taxon>Ascomycota</taxon>
        <taxon>Pezizomycotina</taxon>
        <taxon>Eurotiomycetes</taxon>
        <taxon>Eurotiomycetidae</taxon>
        <taxon>Eurotiales</taxon>
        <taxon>Thermoascaceae</taxon>
        <taxon>Paecilomyces</taxon>
    </lineage>
</organism>
<feature type="compositionally biased region" description="Polar residues" evidence="1">
    <location>
        <begin position="51"/>
        <end position="60"/>
    </location>
</feature>
<feature type="compositionally biased region" description="Basic and acidic residues" evidence="1">
    <location>
        <begin position="11"/>
        <end position="32"/>
    </location>
</feature>
<sequence length="439" mass="49313">MVQTRRSSRKVTKDKGEQENTAHDKEAHEQDRNGSSAASAHPSTPDAGVSATGNDSTAAMSKQGALKSPQKKIKWRGAPNDDDLTAYHPEQVDWSIDNLPEIIYVLRPTAKHAKSRAEVTKTTYEIFGQVVNDFPVLPRQISSRVEGWRCEAWSRMDRRITPEDIVARVNPKYQVTASDIEMRRYRFRQGFKLGAWGSGSSIAAAARILQKHGIDPKLNSTRGSTPGLIRPELGEAGGRIPLANPFPNYDTVNPRRSRQRFPLGYLPTPSPAPNEPIAPPIKPKEEDETAHSTKAESEKDVVFDSKSSESTPPSLTKESLSPVQEIYNNFPSYPDPEEYELAHHRGPPARAFQKETEEKHMTMTLEEYLQHNNLTYEQYLERENEPRARKRRSPMLSNGDVCMSLSKRLRHSIEGPLKSSDSEMDETASEILGKFKSDP</sequence>
<evidence type="ECO:0000256" key="1">
    <source>
        <dbReference type="SAM" id="MobiDB-lite"/>
    </source>
</evidence>
<feature type="compositionally biased region" description="Polar residues" evidence="1">
    <location>
        <begin position="308"/>
        <end position="322"/>
    </location>
</feature>
<evidence type="ECO:0000313" key="3">
    <source>
        <dbReference type="Proteomes" id="UP000283841"/>
    </source>
</evidence>
<dbReference type="Proteomes" id="UP000283841">
    <property type="component" value="Unassembled WGS sequence"/>
</dbReference>
<proteinExistence type="predicted"/>
<feature type="compositionally biased region" description="Basic and acidic residues" evidence="1">
    <location>
        <begin position="282"/>
        <end position="307"/>
    </location>
</feature>
<accession>A0A443I8F2</accession>
<feature type="region of interest" description="Disordered" evidence="1">
    <location>
        <begin position="1"/>
        <end position="86"/>
    </location>
</feature>
<dbReference type="RefSeq" id="XP_028490035.1">
    <property type="nucleotide sequence ID" value="XM_028633311.1"/>
</dbReference>
<keyword evidence="3" id="KW-1185">Reference proteome</keyword>
<feature type="region of interest" description="Disordered" evidence="1">
    <location>
        <begin position="414"/>
        <end position="439"/>
    </location>
</feature>
<dbReference type="VEuPathDB" id="FungiDB:C8Q69DRAFT_513294"/>
<comment type="caution">
    <text evidence="2">The sequence shown here is derived from an EMBL/GenBank/DDBJ whole genome shotgun (WGS) entry which is preliminary data.</text>
</comment>
<feature type="compositionally biased region" description="Polar residues" evidence="1">
    <location>
        <begin position="33"/>
        <end position="42"/>
    </location>
</feature>
<reference evidence="2 3" key="1">
    <citation type="journal article" date="2018" name="Front. Microbiol.">
        <title>Genomic and genetic insights into a cosmopolitan fungus, Paecilomyces variotii (Eurotiales).</title>
        <authorList>
            <person name="Urquhart A.S."/>
            <person name="Mondo S.J."/>
            <person name="Makela M.R."/>
            <person name="Hane J.K."/>
            <person name="Wiebenga A."/>
            <person name="He G."/>
            <person name="Mihaltcheva S."/>
            <person name="Pangilinan J."/>
            <person name="Lipzen A."/>
            <person name="Barry K."/>
            <person name="de Vries R.P."/>
            <person name="Grigoriev I.V."/>
            <person name="Idnurm A."/>
        </authorList>
    </citation>
    <scope>NUCLEOTIDE SEQUENCE [LARGE SCALE GENOMIC DNA]</scope>
    <source>
        <strain evidence="2 3">CBS 101075</strain>
    </source>
</reference>
<dbReference type="AlphaFoldDB" id="A0A443I8F2"/>
<feature type="compositionally biased region" description="Pro residues" evidence="1">
    <location>
        <begin position="268"/>
        <end position="281"/>
    </location>
</feature>
<gene>
    <name evidence="2" type="ORF">C8Q69DRAFT_513294</name>
</gene>
<feature type="compositionally biased region" description="Basic residues" evidence="1">
    <location>
        <begin position="1"/>
        <end position="10"/>
    </location>
</feature>
<feature type="region of interest" description="Disordered" evidence="1">
    <location>
        <begin position="239"/>
        <end position="322"/>
    </location>
</feature>
<dbReference type="GeneID" id="39602588"/>
<protein>
    <submittedName>
        <fullName evidence="2">Uncharacterized protein</fullName>
    </submittedName>
</protein>
<name>A0A443I8F2_BYSSP</name>
<evidence type="ECO:0000313" key="2">
    <source>
        <dbReference type="EMBL" id="RWR00391.1"/>
    </source>
</evidence>